<feature type="region of interest" description="Disordered" evidence="1">
    <location>
        <begin position="27"/>
        <end position="48"/>
    </location>
</feature>
<dbReference type="PANTHER" id="PTHR31343">
    <property type="entry name" value="T15D22.8"/>
    <property type="match status" value="1"/>
</dbReference>
<gene>
    <name evidence="2" type="ORF">HS088_TW17G00149</name>
</gene>
<keyword evidence="3" id="KW-1185">Reference proteome</keyword>
<organism evidence="2 3">
    <name type="scientific">Tripterygium wilfordii</name>
    <name type="common">Thunder God vine</name>
    <dbReference type="NCBI Taxonomy" id="458696"/>
    <lineage>
        <taxon>Eukaryota</taxon>
        <taxon>Viridiplantae</taxon>
        <taxon>Streptophyta</taxon>
        <taxon>Embryophyta</taxon>
        <taxon>Tracheophyta</taxon>
        <taxon>Spermatophyta</taxon>
        <taxon>Magnoliopsida</taxon>
        <taxon>eudicotyledons</taxon>
        <taxon>Gunneridae</taxon>
        <taxon>Pentapetalae</taxon>
        <taxon>rosids</taxon>
        <taxon>fabids</taxon>
        <taxon>Celastrales</taxon>
        <taxon>Celastraceae</taxon>
        <taxon>Tripterygium</taxon>
    </lineage>
</organism>
<dbReference type="Proteomes" id="UP000593562">
    <property type="component" value="Unassembled WGS sequence"/>
</dbReference>
<dbReference type="Pfam" id="PF05623">
    <property type="entry name" value="DUF789"/>
    <property type="match status" value="1"/>
</dbReference>
<dbReference type="EMBL" id="JAAARO010000017">
    <property type="protein sequence ID" value="KAF5732619.1"/>
    <property type="molecule type" value="Genomic_DNA"/>
</dbReference>
<evidence type="ECO:0000313" key="2">
    <source>
        <dbReference type="EMBL" id="KAF5732619.1"/>
    </source>
</evidence>
<dbReference type="PANTHER" id="PTHR31343:SF4">
    <property type="entry name" value="DUF789 DOMAIN-CONTAINING PROTEIN"/>
    <property type="match status" value="1"/>
</dbReference>
<dbReference type="InParanoid" id="A0A7J7CEQ6"/>
<sequence>MSTLSRSASPPRVANLTNLDRLMESVTPFVPAEKPSEESDAESSRESSVGSSDCEALWRGKGVVDGAWFNAKIRYNFAVGVGGKLLVTMHSLPVFGLGSYKLKGSILSSNEADEWQQANSLLQAADNWLQALQPAAVHKKDMLLQAFAVLVRDEKLDEGHKSAYQNKHGFSLIRRRAWGG</sequence>
<dbReference type="InterPro" id="IPR008507">
    <property type="entry name" value="DUF789"/>
</dbReference>
<name>A0A7J7CEQ6_TRIWF</name>
<feature type="compositionally biased region" description="Basic and acidic residues" evidence="1">
    <location>
        <begin position="34"/>
        <end position="45"/>
    </location>
</feature>
<comment type="caution">
    <text evidence="2">The sequence shown here is derived from an EMBL/GenBank/DDBJ whole genome shotgun (WGS) entry which is preliminary data.</text>
</comment>
<evidence type="ECO:0000256" key="1">
    <source>
        <dbReference type="SAM" id="MobiDB-lite"/>
    </source>
</evidence>
<protein>
    <submittedName>
        <fullName evidence="2">Uncharacterized protein</fullName>
    </submittedName>
</protein>
<proteinExistence type="predicted"/>
<accession>A0A7J7CEQ6</accession>
<reference evidence="2 3" key="1">
    <citation type="journal article" date="2020" name="Nat. Commun.">
        <title>Genome of Tripterygium wilfordii and identification of cytochrome P450 involved in triptolide biosynthesis.</title>
        <authorList>
            <person name="Tu L."/>
            <person name="Su P."/>
            <person name="Zhang Z."/>
            <person name="Gao L."/>
            <person name="Wang J."/>
            <person name="Hu T."/>
            <person name="Zhou J."/>
            <person name="Zhang Y."/>
            <person name="Zhao Y."/>
            <person name="Liu Y."/>
            <person name="Song Y."/>
            <person name="Tong Y."/>
            <person name="Lu Y."/>
            <person name="Yang J."/>
            <person name="Xu C."/>
            <person name="Jia M."/>
            <person name="Peters R.J."/>
            <person name="Huang L."/>
            <person name="Gao W."/>
        </authorList>
    </citation>
    <scope>NUCLEOTIDE SEQUENCE [LARGE SCALE GENOMIC DNA]</scope>
    <source>
        <strain evidence="3">cv. XIE 37</strain>
        <tissue evidence="2">Leaf</tissue>
    </source>
</reference>
<dbReference type="AlphaFoldDB" id="A0A7J7CEQ6"/>
<evidence type="ECO:0000313" key="3">
    <source>
        <dbReference type="Proteomes" id="UP000593562"/>
    </source>
</evidence>